<proteinExistence type="predicted"/>
<reference evidence="1" key="1">
    <citation type="submission" date="2022-02" db="EMBL/GenBank/DDBJ databases">
        <title>Plant Genome Project.</title>
        <authorList>
            <person name="Zhang R.-G."/>
        </authorList>
    </citation>
    <scope>NUCLEOTIDE SEQUENCE</scope>
    <source>
        <strain evidence="1">AT1</strain>
    </source>
</reference>
<organism evidence="1 2">
    <name type="scientific">Rhododendron molle</name>
    <name type="common">Chinese azalea</name>
    <name type="synonym">Azalea mollis</name>
    <dbReference type="NCBI Taxonomy" id="49168"/>
    <lineage>
        <taxon>Eukaryota</taxon>
        <taxon>Viridiplantae</taxon>
        <taxon>Streptophyta</taxon>
        <taxon>Embryophyta</taxon>
        <taxon>Tracheophyta</taxon>
        <taxon>Spermatophyta</taxon>
        <taxon>Magnoliopsida</taxon>
        <taxon>eudicotyledons</taxon>
        <taxon>Gunneridae</taxon>
        <taxon>Pentapetalae</taxon>
        <taxon>asterids</taxon>
        <taxon>Ericales</taxon>
        <taxon>Ericaceae</taxon>
        <taxon>Ericoideae</taxon>
        <taxon>Rhodoreae</taxon>
        <taxon>Rhododendron</taxon>
    </lineage>
</organism>
<keyword evidence="2" id="KW-1185">Reference proteome</keyword>
<gene>
    <name evidence="1" type="ORF">RHMOL_Rhmol10G0020400</name>
</gene>
<sequence>MVARRFNLNPKMGNDLLLAASGEKTGGYTMANYVWDLMQSQNITPSLPAVEAYYRGLKKPYVTNPNPSVSPIRMEQFEQEADKAVLQEEENPKSNDERREIRKKKRKKQQLLEETAKAAKRGVCYLSRIPPHMDPLKLRQILSHYGEILRIYLTPEDPAAQVHRKRAGGWVEFSRKSVAKRVAKMLNGEQIGGKKRSIFFYDLWNIKYLSKFKWEDLTEEIAYKNASREQKLALEISAAKKERDFYLSKVEKSRALTAIEERMKKKQKVQQESGATAEPSQDKQVAKVIRQFPQTRSVDTVAQNKPRLSQHILAGVSCLFTNKLLLTIIFFILNVPFPSFAQALSYSTCRYLVVVLEVQYILRFFSDKLDHPRSSTFTCEEVSPFRWRATARVPRPCPNALERLISLIPPLFGPRVWIGTIFLHLIIDW</sequence>
<dbReference type="Proteomes" id="UP001062846">
    <property type="component" value="Chromosome 10"/>
</dbReference>
<evidence type="ECO:0000313" key="1">
    <source>
        <dbReference type="EMBL" id="KAI8533563.1"/>
    </source>
</evidence>
<accession>A0ACC0LZP3</accession>
<protein>
    <submittedName>
        <fullName evidence="1">Uncharacterized protein</fullName>
    </submittedName>
</protein>
<evidence type="ECO:0000313" key="2">
    <source>
        <dbReference type="Proteomes" id="UP001062846"/>
    </source>
</evidence>
<comment type="caution">
    <text evidence="1">The sequence shown here is derived from an EMBL/GenBank/DDBJ whole genome shotgun (WGS) entry which is preliminary data.</text>
</comment>
<dbReference type="EMBL" id="CM046397">
    <property type="protein sequence ID" value="KAI8533563.1"/>
    <property type="molecule type" value="Genomic_DNA"/>
</dbReference>
<name>A0ACC0LZP3_RHOML</name>